<evidence type="ECO:0000313" key="1">
    <source>
        <dbReference type="EMBL" id="KRY83628.1"/>
    </source>
</evidence>
<name>A0A0V1FCE4_TRIPS</name>
<organism evidence="1 2">
    <name type="scientific">Trichinella pseudospiralis</name>
    <name type="common">Parasitic roundworm</name>
    <dbReference type="NCBI Taxonomy" id="6337"/>
    <lineage>
        <taxon>Eukaryota</taxon>
        <taxon>Metazoa</taxon>
        <taxon>Ecdysozoa</taxon>
        <taxon>Nematoda</taxon>
        <taxon>Enoplea</taxon>
        <taxon>Dorylaimia</taxon>
        <taxon>Trichinellida</taxon>
        <taxon>Trichinellidae</taxon>
        <taxon>Trichinella</taxon>
    </lineage>
</organism>
<accession>A0A0V1FCE4</accession>
<evidence type="ECO:0000313" key="2">
    <source>
        <dbReference type="Proteomes" id="UP000054995"/>
    </source>
</evidence>
<protein>
    <submittedName>
        <fullName evidence="1">Uncharacterized protein</fullName>
    </submittedName>
</protein>
<dbReference type="EMBL" id="JYDT01000135">
    <property type="protein sequence ID" value="KRY83628.1"/>
    <property type="molecule type" value="Genomic_DNA"/>
</dbReference>
<dbReference type="OrthoDB" id="10328234at2759"/>
<dbReference type="Proteomes" id="UP000054995">
    <property type="component" value="Unassembled WGS sequence"/>
</dbReference>
<proteinExistence type="predicted"/>
<comment type="caution">
    <text evidence="1">The sequence shown here is derived from an EMBL/GenBank/DDBJ whole genome shotgun (WGS) entry which is preliminary data.</text>
</comment>
<dbReference type="AlphaFoldDB" id="A0A0V1FCE4"/>
<sequence length="110" mass="12193">MRFYKSRQSWLMVGGAPADAVWSAPIVVRHEPRGGLSNRRRPADRNSAYQRFMDTCRAASQLLGSLSPLLTANAKSVIGVQCSRKGWLFVFALQAATASQYNSNLHLLQI</sequence>
<gene>
    <name evidence="1" type="ORF">T4D_8175</name>
</gene>
<keyword evidence="2" id="KW-1185">Reference proteome</keyword>
<reference evidence="1 2" key="1">
    <citation type="submission" date="2015-01" db="EMBL/GenBank/DDBJ databases">
        <title>Evolution of Trichinella species and genotypes.</title>
        <authorList>
            <person name="Korhonen P.K."/>
            <person name="Edoardo P."/>
            <person name="Giuseppe L.R."/>
            <person name="Gasser R.B."/>
        </authorList>
    </citation>
    <scope>NUCLEOTIDE SEQUENCE [LARGE SCALE GENOMIC DNA]</scope>
    <source>
        <strain evidence="1">ISS470</strain>
    </source>
</reference>